<dbReference type="Gene3D" id="3.10.100.10">
    <property type="entry name" value="Mannose-Binding Protein A, subunit A"/>
    <property type="match status" value="1"/>
</dbReference>
<evidence type="ECO:0000256" key="1">
    <source>
        <dbReference type="ARBA" id="ARBA00004613"/>
    </source>
</evidence>
<dbReference type="GO" id="GO:0005576">
    <property type="term" value="C:extracellular region"/>
    <property type="evidence" value="ECO:0007669"/>
    <property type="project" value="UniProtKB-SubCell"/>
</dbReference>
<evidence type="ECO:0000256" key="5">
    <source>
        <dbReference type="ARBA" id="ARBA00022734"/>
    </source>
</evidence>
<dbReference type="InterPro" id="IPR016187">
    <property type="entry name" value="CTDL_fold"/>
</dbReference>
<dbReference type="InterPro" id="IPR018378">
    <property type="entry name" value="C-type_lectin_CS"/>
</dbReference>
<evidence type="ECO:0000256" key="8">
    <source>
        <dbReference type="SAM" id="SignalP"/>
    </source>
</evidence>
<protein>
    <submittedName>
        <fullName evidence="10">C-type lectin</fullName>
    </submittedName>
</protein>
<dbReference type="Pfam" id="PF00059">
    <property type="entry name" value="Lectin_C"/>
    <property type="match status" value="1"/>
</dbReference>
<dbReference type="SMART" id="SM00034">
    <property type="entry name" value="CLECT"/>
    <property type="match status" value="1"/>
</dbReference>
<dbReference type="InterPro" id="IPR001304">
    <property type="entry name" value="C-type_lectin-like"/>
</dbReference>
<name>A0A098LYA6_9SAUR</name>
<keyword evidence="3" id="KW-0964">Secreted</keyword>
<dbReference type="FunFam" id="3.10.100.10:FF:000015">
    <property type="entry name" value="C-type lectin Cal"/>
    <property type="match status" value="1"/>
</dbReference>
<dbReference type="GO" id="GO:0030246">
    <property type="term" value="F:carbohydrate binding"/>
    <property type="evidence" value="ECO:0007669"/>
    <property type="project" value="UniProtKB-KW"/>
</dbReference>
<evidence type="ECO:0000256" key="3">
    <source>
        <dbReference type="ARBA" id="ARBA00022525"/>
    </source>
</evidence>
<dbReference type="InterPro" id="IPR050111">
    <property type="entry name" value="C-type_lectin/snaclec_domain"/>
</dbReference>
<evidence type="ECO:0000256" key="7">
    <source>
        <dbReference type="ARBA" id="ARBA00023157"/>
    </source>
</evidence>
<comment type="subcellular location">
    <subcellularLocation>
        <location evidence="1">Secreted</location>
    </subcellularLocation>
</comment>
<dbReference type="SUPFAM" id="SSF56436">
    <property type="entry name" value="C-type lectin-like"/>
    <property type="match status" value="1"/>
</dbReference>
<feature type="chain" id="PRO_5001944979" evidence="8">
    <location>
        <begin position="24"/>
        <end position="172"/>
    </location>
</feature>
<keyword evidence="6" id="KW-0106">Calcium</keyword>
<reference evidence="10" key="1">
    <citation type="journal article" date="2014" name="Toxicon">
        <title>Testing the Toxicofera: comparative transcriptomics casts doubt on the single, early evolution of the reptile venom system.</title>
        <authorList>
            <person name="Hargreaves A.D."/>
            <person name="Swain M.T."/>
            <person name="Logan D.W."/>
            <person name="Mulley J.F."/>
        </authorList>
    </citation>
    <scope>NUCLEOTIDE SEQUENCE</scope>
    <source>
        <tissue evidence="10">Salivary gland</tissue>
    </source>
</reference>
<dbReference type="PROSITE" id="PS50041">
    <property type="entry name" value="C_TYPE_LECTIN_2"/>
    <property type="match status" value="1"/>
</dbReference>
<proteinExistence type="evidence at transcript level"/>
<sequence>MGQFIFVSFSLLVMALSLSGAAADHHCPPDWSSYNEFCYKVYNGSVTWNDAERFCLQQQEDTHLASIHSKPEAAFLVQLVSHGASPRSSVWIGLNDPQKKRTWQWSDGSKLGYKSWMPGEPNNHANKEYCVVLSAWARYVGWNDQDCGSRHNFVCKFQPKTEGNVLNLPNRK</sequence>
<feature type="domain" description="C-type lectin" evidence="9">
    <location>
        <begin position="34"/>
        <end position="156"/>
    </location>
</feature>
<evidence type="ECO:0000259" key="9">
    <source>
        <dbReference type="PROSITE" id="PS50041"/>
    </source>
</evidence>
<keyword evidence="7" id="KW-1015">Disulfide bond</keyword>
<feature type="signal peptide" evidence="8">
    <location>
        <begin position="1"/>
        <end position="23"/>
    </location>
</feature>
<evidence type="ECO:0000256" key="2">
    <source>
        <dbReference type="ARBA" id="ARBA00006250"/>
    </source>
</evidence>
<evidence type="ECO:0000256" key="4">
    <source>
        <dbReference type="ARBA" id="ARBA00022723"/>
    </source>
</evidence>
<organism evidence="10">
    <name type="scientific">Opheodrys aestivus</name>
    <dbReference type="NCBI Taxonomy" id="186591"/>
    <lineage>
        <taxon>Eukaryota</taxon>
        <taxon>Metazoa</taxon>
        <taxon>Chordata</taxon>
        <taxon>Craniata</taxon>
        <taxon>Vertebrata</taxon>
        <taxon>Euteleostomi</taxon>
        <taxon>Lepidosauria</taxon>
        <taxon>Squamata</taxon>
        <taxon>Bifurcata</taxon>
        <taxon>Unidentata</taxon>
        <taxon>Episquamata</taxon>
        <taxon>Toxicofera</taxon>
        <taxon>Serpentes</taxon>
        <taxon>Colubroidea</taxon>
        <taxon>Colubridae</taxon>
        <taxon>Colubrinae</taxon>
        <taxon>Opheodrys</taxon>
    </lineage>
</organism>
<evidence type="ECO:0000313" key="10">
    <source>
        <dbReference type="EMBL" id="JAC94949.1"/>
    </source>
</evidence>
<evidence type="ECO:0000256" key="6">
    <source>
        <dbReference type="ARBA" id="ARBA00022837"/>
    </source>
</evidence>
<dbReference type="GO" id="GO:0046872">
    <property type="term" value="F:metal ion binding"/>
    <property type="evidence" value="ECO:0007669"/>
    <property type="project" value="UniProtKB-KW"/>
</dbReference>
<comment type="similarity">
    <text evidence="2">Belongs to the true venom lectin family.</text>
</comment>
<keyword evidence="4" id="KW-0479">Metal-binding</keyword>
<keyword evidence="8" id="KW-0732">Signal</keyword>
<dbReference type="PANTHER" id="PTHR22803">
    <property type="entry name" value="MANNOSE, PHOSPHOLIPASE, LECTIN RECEPTOR RELATED"/>
    <property type="match status" value="1"/>
</dbReference>
<dbReference type="EMBL" id="GBIA01000044">
    <property type="protein sequence ID" value="JAC94949.1"/>
    <property type="molecule type" value="mRNA"/>
</dbReference>
<dbReference type="PRINTS" id="PR01504">
    <property type="entry name" value="PNCREATITSAP"/>
</dbReference>
<accession>A0A098LYA6</accession>
<dbReference type="PROSITE" id="PS00615">
    <property type="entry name" value="C_TYPE_LECTIN_1"/>
    <property type="match status" value="1"/>
</dbReference>
<dbReference type="AlphaFoldDB" id="A0A098LYA6"/>
<keyword evidence="5 10" id="KW-0430">Lectin</keyword>
<dbReference type="InterPro" id="IPR016186">
    <property type="entry name" value="C-type_lectin-like/link_sf"/>
</dbReference>